<feature type="transmembrane region" description="Helical" evidence="1">
    <location>
        <begin position="114"/>
        <end position="133"/>
    </location>
</feature>
<evidence type="ECO:0000313" key="3">
    <source>
        <dbReference type="Proteomes" id="UP000284751"/>
    </source>
</evidence>
<dbReference type="EMBL" id="QRTC01000033">
    <property type="protein sequence ID" value="RGQ39457.1"/>
    <property type="molecule type" value="Genomic_DNA"/>
</dbReference>
<organism evidence="2 3">
    <name type="scientific">[Clostridium] leptum</name>
    <dbReference type="NCBI Taxonomy" id="1535"/>
    <lineage>
        <taxon>Bacteria</taxon>
        <taxon>Bacillati</taxon>
        <taxon>Bacillota</taxon>
        <taxon>Clostridia</taxon>
        <taxon>Eubacteriales</taxon>
        <taxon>Oscillospiraceae</taxon>
        <taxon>Oscillospiraceae incertae sedis</taxon>
    </lineage>
</organism>
<keyword evidence="1" id="KW-0812">Transmembrane</keyword>
<reference evidence="2 3" key="1">
    <citation type="submission" date="2018-08" db="EMBL/GenBank/DDBJ databases">
        <title>A genome reference for cultivated species of the human gut microbiota.</title>
        <authorList>
            <person name="Zou Y."/>
            <person name="Xue W."/>
            <person name="Luo G."/>
        </authorList>
    </citation>
    <scope>NUCLEOTIDE SEQUENCE [LARGE SCALE GENOMIC DNA]</scope>
    <source>
        <strain evidence="2 3">AF28-26</strain>
    </source>
</reference>
<protein>
    <submittedName>
        <fullName evidence="2">Uncharacterized protein</fullName>
    </submittedName>
</protein>
<comment type="caution">
    <text evidence="2">The sequence shown here is derived from an EMBL/GenBank/DDBJ whole genome shotgun (WGS) entry which is preliminary data.</text>
</comment>
<evidence type="ECO:0000256" key="1">
    <source>
        <dbReference type="SAM" id="Phobius"/>
    </source>
</evidence>
<feature type="transmembrane region" description="Helical" evidence="1">
    <location>
        <begin position="49"/>
        <end position="76"/>
    </location>
</feature>
<dbReference type="AlphaFoldDB" id="A0A412AWC6"/>
<keyword evidence="1" id="KW-0472">Membrane</keyword>
<proteinExistence type="predicted"/>
<evidence type="ECO:0000313" key="2">
    <source>
        <dbReference type="EMBL" id="RGQ39457.1"/>
    </source>
</evidence>
<sequence>MTAAKTKGSGFLKVSGVLMIIGGGISIILGIIAALGVAALAYISDGTVSLALIYASVALMIVSAVAQLVAGIIGVVNCKKPEKAGNCIVWGIIVAVLYVAGTILNAVGGGSFSVFSLILGLVLPVLYIIGAVFNKKEHIA</sequence>
<feature type="transmembrane region" description="Helical" evidence="1">
    <location>
        <begin position="12"/>
        <end position="43"/>
    </location>
</feature>
<accession>A0A412AWC6</accession>
<gene>
    <name evidence="2" type="ORF">DWY99_08830</name>
</gene>
<feature type="transmembrane region" description="Helical" evidence="1">
    <location>
        <begin position="88"/>
        <end position="108"/>
    </location>
</feature>
<dbReference type="Proteomes" id="UP000284751">
    <property type="component" value="Unassembled WGS sequence"/>
</dbReference>
<name>A0A412AWC6_9FIRM</name>
<keyword evidence="1" id="KW-1133">Transmembrane helix</keyword>